<gene>
    <name evidence="2" type="ORF">ADL12_23375</name>
</gene>
<accession>A0A117MRQ5</accession>
<evidence type="ECO:0000313" key="3">
    <source>
        <dbReference type="Proteomes" id="UP000053923"/>
    </source>
</evidence>
<sequence>MRINRRQPHATALRTSATPQVEGPPLLTKSRILETEDQAGALADGDEFDVGWDEEGYEREP</sequence>
<comment type="caution">
    <text evidence="2">The sequence shown here is derived from an EMBL/GenBank/DDBJ whole genome shotgun (WGS) entry which is preliminary data.</text>
</comment>
<keyword evidence="3" id="KW-1185">Reference proteome</keyword>
<reference evidence="3" key="1">
    <citation type="submission" date="2015-10" db="EMBL/GenBank/DDBJ databases">
        <authorList>
            <person name="Ju K.-S."/>
            <person name="Doroghazi J.R."/>
            <person name="Metcalf W.W."/>
        </authorList>
    </citation>
    <scope>NUCLEOTIDE SEQUENCE [LARGE SCALE GENOMIC DNA]</scope>
    <source>
        <strain evidence="3">NRRL 3151</strain>
    </source>
</reference>
<name>A0A117MRQ5_9ACTN</name>
<evidence type="ECO:0000313" key="2">
    <source>
        <dbReference type="EMBL" id="KUL32142.1"/>
    </source>
</evidence>
<dbReference type="EMBL" id="LLZG01000231">
    <property type="protein sequence ID" value="KUL32142.1"/>
    <property type="molecule type" value="Genomic_DNA"/>
</dbReference>
<dbReference type="RefSeq" id="WP_159053255.1">
    <property type="nucleotide sequence ID" value="NZ_LLZG01000231.1"/>
</dbReference>
<evidence type="ECO:0000256" key="1">
    <source>
        <dbReference type="SAM" id="MobiDB-lite"/>
    </source>
</evidence>
<dbReference type="AlphaFoldDB" id="A0A117MRQ5"/>
<feature type="compositionally biased region" description="Acidic residues" evidence="1">
    <location>
        <begin position="44"/>
        <end position="61"/>
    </location>
</feature>
<organism evidence="2 3">
    <name type="scientific">Streptomyces regalis</name>
    <dbReference type="NCBI Taxonomy" id="68262"/>
    <lineage>
        <taxon>Bacteria</taxon>
        <taxon>Bacillati</taxon>
        <taxon>Actinomycetota</taxon>
        <taxon>Actinomycetes</taxon>
        <taxon>Kitasatosporales</taxon>
        <taxon>Streptomycetaceae</taxon>
        <taxon>Streptomyces</taxon>
    </lineage>
</organism>
<feature type="region of interest" description="Disordered" evidence="1">
    <location>
        <begin position="1"/>
        <end position="61"/>
    </location>
</feature>
<proteinExistence type="predicted"/>
<dbReference type="Proteomes" id="UP000053923">
    <property type="component" value="Unassembled WGS sequence"/>
</dbReference>
<protein>
    <submittedName>
        <fullName evidence="2">Uncharacterized protein</fullName>
    </submittedName>
</protein>